<protein>
    <submittedName>
        <fullName evidence="3">Hypothetical_protein</fullName>
    </submittedName>
</protein>
<reference evidence="2" key="1">
    <citation type="submission" date="2023-06" db="EMBL/GenBank/DDBJ databases">
        <authorList>
            <person name="Kurt Z."/>
        </authorList>
    </citation>
    <scope>NUCLEOTIDE SEQUENCE</scope>
</reference>
<evidence type="ECO:0000313" key="1">
    <source>
        <dbReference type="EMBL" id="CAI9938791.1"/>
    </source>
</evidence>
<evidence type="ECO:0000313" key="5">
    <source>
        <dbReference type="Proteomes" id="UP001642409"/>
    </source>
</evidence>
<dbReference type="EMBL" id="CAXDID020000158">
    <property type="protein sequence ID" value="CAL6043663.1"/>
    <property type="molecule type" value="Genomic_DNA"/>
</dbReference>
<reference evidence="3 5" key="2">
    <citation type="submission" date="2024-07" db="EMBL/GenBank/DDBJ databases">
        <authorList>
            <person name="Akdeniz Z."/>
        </authorList>
    </citation>
    <scope>NUCLEOTIDE SEQUENCE [LARGE SCALE GENOMIC DNA]</scope>
</reference>
<evidence type="ECO:0000313" key="2">
    <source>
        <dbReference type="EMBL" id="CAI9964759.1"/>
    </source>
</evidence>
<gene>
    <name evidence="1" type="ORF">HINF_LOCUS26436</name>
    <name evidence="3" type="ORF">HINF_LOCUS40181</name>
    <name evidence="2" type="ORF">HINF_LOCUS52404</name>
    <name evidence="4" type="ORF">HINF_LOCUS69074</name>
</gene>
<organism evidence="2">
    <name type="scientific">Hexamita inflata</name>
    <dbReference type="NCBI Taxonomy" id="28002"/>
    <lineage>
        <taxon>Eukaryota</taxon>
        <taxon>Metamonada</taxon>
        <taxon>Diplomonadida</taxon>
        <taxon>Hexamitidae</taxon>
        <taxon>Hexamitinae</taxon>
        <taxon>Hexamita</taxon>
    </lineage>
</organism>
<accession>A0AA86R2V1</accession>
<dbReference type="EMBL" id="CAXDID020000498">
    <property type="protein sequence ID" value="CAL6097524.1"/>
    <property type="molecule type" value="Genomic_DNA"/>
</dbReference>
<dbReference type="EMBL" id="CATOUU010000657">
    <property type="protein sequence ID" value="CAI9938791.1"/>
    <property type="molecule type" value="Genomic_DNA"/>
</dbReference>
<name>A0AA86R2V1_9EUKA</name>
<evidence type="ECO:0000313" key="4">
    <source>
        <dbReference type="EMBL" id="CAL6097524.1"/>
    </source>
</evidence>
<comment type="caution">
    <text evidence="2">The sequence shown here is derived from an EMBL/GenBank/DDBJ whole genome shotgun (WGS) entry which is preliminary data.</text>
</comment>
<dbReference type="AlphaFoldDB" id="A0AA86R2V1"/>
<evidence type="ECO:0000313" key="3">
    <source>
        <dbReference type="EMBL" id="CAL6043663.1"/>
    </source>
</evidence>
<keyword evidence="5" id="KW-1185">Reference proteome</keyword>
<dbReference type="EMBL" id="CATOUU010000982">
    <property type="protein sequence ID" value="CAI9964759.1"/>
    <property type="molecule type" value="Genomic_DNA"/>
</dbReference>
<sequence length="111" mass="12957">MQTVQKWRSKAITQTQPPQHLQNIKTIVSISYINKISQNLTNNTEDFKSIPTVEELKQFIIKQTNELLTAHLKCIKIEKKLEIVDINVNSLFQNQNAIELYIIDLKELSMF</sequence>
<dbReference type="Proteomes" id="UP001642409">
    <property type="component" value="Unassembled WGS sequence"/>
</dbReference>
<proteinExistence type="predicted"/>